<dbReference type="OrthoDB" id="4174719at2"/>
<feature type="domain" description="MsrB" evidence="10">
    <location>
        <begin position="58"/>
        <end position="180"/>
    </location>
</feature>
<dbReference type="PANTHER" id="PTHR10173:SF52">
    <property type="entry name" value="METHIONINE-R-SULFOXIDE REDUCTASE B1"/>
    <property type="match status" value="1"/>
</dbReference>
<accession>A0A2A2GAY7</accession>
<feature type="chain" id="PRO_5012719696" description="peptide-methionine (R)-S-oxide reductase" evidence="9">
    <location>
        <begin position="23"/>
        <end position="186"/>
    </location>
</feature>
<proteinExistence type="inferred from homology"/>
<dbReference type="GO" id="GO:0033743">
    <property type="term" value="F:peptide-methionine (R)-S-oxide reductase activity"/>
    <property type="evidence" value="ECO:0007669"/>
    <property type="project" value="UniProtKB-EC"/>
</dbReference>
<dbReference type="PROSITE" id="PS51790">
    <property type="entry name" value="MSRB"/>
    <property type="match status" value="1"/>
</dbReference>
<dbReference type="InterPro" id="IPR028427">
    <property type="entry name" value="Met_Sox_Rdtase_MsrB"/>
</dbReference>
<keyword evidence="5" id="KW-0862">Zinc</keyword>
<dbReference type="Pfam" id="PF01641">
    <property type="entry name" value="SelR"/>
    <property type="match status" value="1"/>
</dbReference>
<keyword evidence="6" id="KW-0560">Oxidoreductase</keyword>
<dbReference type="RefSeq" id="WP_095605597.1">
    <property type="nucleotide sequence ID" value="NZ_NSKE01000003.1"/>
</dbReference>
<comment type="similarity">
    <text evidence="2">Belongs to the MsrB Met sulfoxide reductase family.</text>
</comment>
<evidence type="ECO:0000256" key="9">
    <source>
        <dbReference type="SAM" id="SignalP"/>
    </source>
</evidence>
<keyword evidence="9" id="KW-0732">Signal</keyword>
<keyword evidence="12" id="KW-1185">Reference proteome</keyword>
<keyword evidence="4" id="KW-0479">Metal-binding</keyword>
<dbReference type="PANTHER" id="PTHR10173">
    <property type="entry name" value="METHIONINE SULFOXIDE REDUCTASE"/>
    <property type="match status" value="1"/>
</dbReference>
<comment type="catalytic activity">
    <reaction evidence="7">
        <text>L-methionyl-[protein] + [thioredoxin]-disulfide + H2O = L-methionyl-(R)-S-oxide-[protein] + [thioredoxin]-dithiol</text>
        <dbReference type="Rhea" id="RHEA:24164"/>
        <dbReference type="Rhea" id="RHEA-COMP:10698"/>
        <dbReference type="Rhea" id="RHEA-COMP:10700"/>
        <dbReference type="Rhea" id="RHEA-COMP:12313"/>
        <dbReference type="Rhea" id="RHEA-COMP:12314"/>
        <dbReference type="ChEBI" id="CHEBI:15377"/>
        <dbReference type="ChEBI" id="CHEBI:16044"/>
        <dbReference type="ChEBI" id="CHEBI:29950"/>
        <dbReference type="ChEBI" id="CHEBI:45764"/>
        <dbReference type="ChEBI" id="CHEBI:50058"/>
        <dbReference type="EC" id="1.8.4.12"/>
    </reaction>
</comment>
<dbReference type="SUPFAM" id="SSF51316">
    <property type="entry name" value="Mss4-like"/>
    <property type="match status" value="1"/>
</dbReference>
<dbReference type="InterPro" id="IPR002579">
    <property type="entry name" value="Met_Sox_Rdtase_MsrB_dom"/>
</dbReference>
<evidence type="ECO:0000313" key="12">
    <source>
        <dbReference type="Proteomes" id="UP000218831"/>
    </source>
</evidence>
<evidence type="ECO:0000256" key="6">
    <source>
        <dbReference type="ARBA" id="ARBA00023002"/>
    </source>
</evidence>
<evidence type="ECO:0000256" key="7">
    <source>
        <dbReference type="ARBA" id="ARBA00048488"/>
    </source>
</evidence>
<comment type="cofactor">
    <cofactor evidence="1">
        <name>Zn(2+)</name>
        <dbReference type="ChEBI" id="CHEBI:29105"/>
    </cofactor>
</comment>
<feature type="signal peptide" evidence="9">
    <location>
        <begin position="1"/>
        <end position="22"/>
    </location>
</feature>
<dbReference type="NCBIfam" id="TIGR00357">
    <property type="entry name" value="peptide-methionine (R)-S-oxide reductase MsrB"/>
    <property type="match status" value="1"/>
</dbReference>
<feature type="region of interest" description="Disordered" evidence="8">
    <location>
        <begin position="23"/>
        <end position="50"/>
    </location>
</feature>
<gene>
    <name evidence="11" type="primary">msrB</name>
    <name evidence="11" type="ORF">CK503_04450</name>
</gene>
<dbReference type="GO" id="GO:0006979">
    <property type="term" value="P:response to oxidative stress"/>
    <property type="evidence" value="ECO:0007669"/>
    <property type="project" value="InterPro"/>
</dbReference>
<dbReference type="Gene3D" id="2.170.150.20">
    <property type="entry name" value="Peptide methionine sulfoxide reductase"/>
    <property type="match status" value="1"/>
</dbReference>
<evidence type="ECO:0000256" key="3">
    <source>
        <dbReference type="ARBA" id="ARBA00012499"/>
    </source>
</evidence>
<dbReference type="EMBL" id="NSKE01000003">
    <property type="protein sequence ID" value="PAU94731.1"/>
    <property type="molecule type" value="Genomic_DNA"/>
</dbReference>
<dbReference type="Proteomes" id="UP000218831">
    <property type="component" value="Unassembled WGS sequence"/>
</dbReference>
<dbReference type="EC" id="1.8.4.12" evidence="3"/>
<dbReference type="GO" id="GO:0005737">
    <property type="term" value="C:cytoplasm"/>
    <property type="evidence" value="ECO:0007669"/>
    <property type="project" value="TreeGrafter"/>
</dbReference>
<evidence type="ECO:0000256" key="5">
    <source>
        <dbReference type="ARBA" id="ARBA00022833"/>
    </source>
</evidence>
<dbReference type="GO" id="GO:0030091">
    <property type="term" value="P:protein repair"/>
    <property type="evidence" value="ECO:0007669"/>
    <property type="project" value="InterPro"/>
</dbReference>
<dbReference type="GO" id="GO:0046872">
    <property type="term" value="F:metal ion binding"/>
    <property type="evidence" value="ECO:0007669"/>
    <property type="project" value="UniProtKB-KW"/>
</dbReference>
<dbReference type="InterPro" id="IPR011057">
    <property type="entry name" value="Mss4-like_sf"/>
</dbReference>
<feature type="compositionally biased region" description="Polar residues" evidence="8">
    <location>
        <begin position="23"/>
        <end position="38"/>
    </location>
</feature>
<name>A0A2A2GAY7_9BACT</name>
<dbReference type="AlphaFoldDB" id="A0A2A2GAY7"/>
<evidence type="ECO:0000256" key="4">
    <source>
        <dbReference type="ARBA" id="ARBA00022723"/>
    </source>
</evidence>
<organism evidence="11 12">
    <name type="scientific">Fodinibius salipaludis</name>
    <dbReference type="NCBI Taxonomy" id="2032627"/>
    <lineage>
        <taxon>Bacteria</taxon>
        <taxon>Pseudomonadati</taxon>
        <taxon>Balneolota</taxon>
        <taxon>Balneolia</taxon>
        <taxon>Balneolales</taxon>
        <taxon>Balneolaceae</taxon>
        <taxon>Fodinibius</taxon>
    </lineage>
</organism>
<sequence length="186" mass="21030">MRILSVLLIVILFPLTSCQAQQENNSTTNPEVAKSTSDIKPHNPYYSRTDTTKLNLPDSVWKKVLKPKVYHIAREKGTEREYSGKYWDHEGKGTYYCAACGNKLFESEAKYMSHCGWPSFFEPVGLNSVKFKPDNSLGMERTEVLCGRCNAHLGHIFNDGPPPTGKRYCMNSLVLDFVPNDSTQTN</sequence>
<comment type="caution">
    <text evidence="11">The sequence shown here is derived from an EMBL/GenBank/DDBJ whole genome shotgun (WGS) entry which is preliminary data.</text>
</comment>
<evidence type="ECO:0000256" key="2">
    <source>
        <dbReference type="ARBA" id="ARBA00007174"/>
    </source>
</evidence>
<protein>
    <recommendedName>
        <fullName evidence="3">peptide-methionine (R)-S-oxide reductase</fullName>
        <ecNumber evidence="3">1.8.4.12</ecNumber>
    </recommendedName>
</protein>
<evidence type="ECO:0000256" key="8">
    <source>
        <dbReference type="SAM" id="MobiDB-lite"/>
    </source>
</evidence>
<evidence type="ECO:0000313" key="11">
    <source>
        <dbReference type="EMBL" id="PAU94731.1"/>
    </source>
</evidence>
<evidence type="ECO:0000256" key="1">
    <source>
        <dbReference type="ARBA" id="ARBA00001947"/>
    </source>
</evidence>
<dbReference type="FunFam" id="2.170.150.20:FF:000001">
    <property type="entry name" value="Peptide methionine sulfoxide reductase MsrB"/>
    <property type="match status" value="1"/>
</dbReference>
<evidence type="ECO:0000259" key="10">
    <source>
        <dbReference type="PROSITE" id="PS51790"/>
    </source>
</evidence>
<reference evidence="11 12" key="1">
    <citation type="submission" date="2017-08" db="EMBL/GenBank/DDBJ databases">
        <title>Aliifodinibius alkalisoli sp. nov., isolated from saline alkaline soil.</title>
        <authorList>
            <person name="Liu D."/>
            <person name="Zhang G."/>
        </authorList>
    </citation>
    <scope>NUCLEOTIDE SEQUENCE [LARGE SCALE GENOMIC DNA]</scope>
    <source>
        <strain evidence="11 12">WN023</strain>
    </source>
</reference>